<evidence type="ECO:0000313" key="1">
    <source>
        <dbReference type="EMBL" id="KAL3661418.1"/>
    </source>
</evidence>
<accession>A0ABD3F3W7</accession>
<evidence type="ECO:0000313" key="2">
    <source>
        <dbReference type="Proteomes" id="UP001632037"/>
    </source>
</evidence>
<proteinExistence type="predicted"/>
<protein>
    <submittedName>
        <fullName evidence="1">Uncharacterized protein</fullName>
    </submittedName>
</protein>
<dbReference type="Proteomes" id="UP001632037">
    <property type="component" value="Unassembled WGS sequence"/>
</dbReference>
<reference evidence="1 2" key="1">
    <citation type="submission" date="2024-09" db="EMBL/GenBank/DDBJ databases">
        <title>Genome sequencing and assembly of Phytophthora oleae, isolate VK10A, causative agent of rot of olive drupes.</title>
        <authorList>
            <person name="Conti Taguali S."/>
            <person name="Riolo M."/>
            <person name="La Spada F."/>
            <person name="Cacciola S.O."/>
            <person name="Dionisio G."/>
        </authorList>
    </citation>
    <scope>NUCLEOTIDE SEQUENCE [LARGE SCALE GENOMIC DNA]</scope>
    <source>
        <strain evidence="1 2">VK10A</strain>
    </source>
</reference>
<gene>
    <name evidence="1" type="ORF">V7S43_013621</name>
</gene>
<name>A0ABD3F3W7_9STRA</name>
<dbReference type="EMBL" id="JBIMZQ010000036">
    <property type="protein sequence ID" value="KAL3661418.1"/>
    <property type="molecule type" value="Genomic_DNA"/>
</dbReference>
<sequence length="115" mass="13017">MEMWHLESSLMSWLRARTRNSCRYRHPWDSAGNSDSRQCNVDHTTWCQQRCHRMSETKASFKAPCGNALDSSLEALLAQHGRGTPTPTAFPGSKKPRKCSFHILLAIYGGQVIQP</sequence>
<dbReference type="AlphaFoldDB" id="A0ABD3F3W7"/>
<organism evidence="1 2">
    <name type="scientific">Phytophthora oleae</name>
    <dbReference type="NCBI Taxonomy" id="2107226"/>
    <lineage>
        <taxon>Eukaryota</taxon>
        <taxon>Sar</taxon>
        <taxon>Stramenopiles</taxon>
        <taxon>Oomycota</taxon>
        <taxon>Peronosporomycetes</taxon>
        <taxon>Peronosporales</taxon>
        <taxon>Peronosporaceae</taxon>
        <taxon>Phytophthora</taxon>
    </lineage>
</organism>
<keyword evidence="2" id="KW-1185">Reference proteome</keyword>
<comment type="caution">
    <text evidence="1">The sequence shown here is derived from an EMBL/GenBank/DDBJ whole genome shotgun (WGS) entry which is preliminary data.</text>
</comment>